<reference evidence="8 9" key="1">
    <citation type="journal article" date="2024" name="Ann. Entomol. Soc. Am.">
        <title>Genomic analyses of the southern and eastern yellowjacket wasps (Hymenoptera: Vespidae) reveal evolutionary signatures of social life.</title>
        <authorList>
            <person name="Catto M.A."/>
            <person name="Caine P.B."/>
            <person name="Orr S.E."/>
            <person name="Hunt B.G."/>
            <person name="Goodisman M.A.D."/>
        </authorList>
    </citation>
    <scope>NUCLEOTIDE SEQUENCE [LARGE SCALE GENOMIC DNA]</scope>
    <source>
        <strain evidence="8">232</strain>
        <tissue evidence="8">Head and thorax</tissue>
    </source>
</reference>
<feature type="domain" description="CBS" evidence="7">
    <location>
        <begin position="1100"/>
        <end position="1158"/>
    </location>
</feature>
<keyword evidence="3 5" id="KW-0129">CBS domain</keyword>
<feature type="region of interest" description="Disordered" evidence="6">
    <location>
        <begin position="886"/>
        <end position="920"/>
    </location>
</feature>
<feature type="compositionally biased region" description="Basic and acidic residues" evidence="6">
    <location>
        <begin position="105"/>
        <end position="126"/>
    </location>
</feature>
<dbReference type="PANTHER" id="PTHR13780:SF35">
    <property type="entry name" value="LD22662P"/>
    <property type="match status" value="1"/>
</dbReference>
<feature type="region of interest" description="Disordered" evidence="6">
    <location>
        <begin position="213"/>
        <end position="283"/>
    </location>
</feature>
<evidence type="ECO:0000256" key="1">
    <source>
        <dbReference type="ARBA" id="ARBA00006750"/>
    </source>
</evidence>
<evidence type="ECO:0000313" key="8">
    <source>
        <dbReference type="EMBL" id="KAL2723643.1"/>
    </source>
</evidence>
<feature type="compositionally biased region" description="Basic and acidic residues" evidence="6">
    <location>
        <begin position="8"/>
        <end position="21"/>
    </location>
</feature>
<feature type="compositionally biased region" description="Basic and acidic residues" evidence="6">
    <location>
        <begin position="887"/>
        <end position="904"/>
    </location>
</feature>
<feature type="compositionally biased region" description="Basic and acidic residues" evidence="6">
    <location>
        <begin position="606"/>
        <end position="627"/>
    </location>
</feature>
<feature type="region of interest" description="Disordered" evidence="6">
    <location>
        <begin position="1309"/>
        <end position="1391"/>
    </location>
</feature>
<accession>A0ABD2ASR3</accession>
<feature type="domain" description="CBS" evidence="7">
    <location>
        <begin position="1173"/>
        <end position="1235"/>
    </location>
</feature>
<feature type="compositionally biased region" description="Basic and acidic residues" evidence="6">
    <location>
        <begin position="567"/>
        <end position="577"/>
    </location>
</feature>
<feature type="region of interest" description="Disordered" evidence="6">
    <location>
        <begin position="1"/>
        <end position="145"/>
    </location>
</feature>
<evidence type="ECO:0000313" key="9">
    <source>
        <dbReference type="Proteomes" id="UP001607303"/>
    </source>
</evidence>
<protein>
    <submittedName>
        <fullName evidence="8">Dentin sialophosphoprotein isoform X1</fullName>
    </submittedName>
</protein>
<organism evidence="8 9">
    <name type="scientific">Vespula maculifrons</name>
    <name type="common">Eastern yellow jacket</name>
    <name type="synonym">Wasp</name>
    <dbReference type="NCBI Taxonomy" id="7453"/>
    <lineage>
        <taxon>Eukaryota</taxon>
        <taxon>Metazoa</taxon>
        <taxon>Ecdysozoa</taxon>
        <taxon>Arthropoda</taxon>
        <taxon>Hexapoda</taxon>
        <taxon>Insecta</taxon>
        <taxon>Pterygota</taxon>
        <taxon>Neoptera</taxon>
        <taxon>Endopterygota</taxon>
        <taxon>Hymenoptera</taxon>
        <taxon>Apocrita</taxon>
        <taxon>Aculeata</taxon>
        <taxon>Vespoidea</taxon>
        <taxon>Vespidae</taxon>
        <taxon>Vespinae</taxon>
        <taxon>Vespula</taxon>
    </lineage>
</organism>
<dbReference type="InterPro" id="IPR050511">
    <property type="entry name" value="AMPK_gamma/SDS23_families"/>
</dbReference>
<evidence type="ECO:0000256" key="5">
    <source>
        <dbReference type="PROSITE-ProRule" id="PRU00703"/>
    </source>
</evidence>
<feature type="compositionally biased region" description="Low complexity" evidence="6">
    <location>
        <begin position="683"/>
        <end position="696"/>
    </location>
</feature>
<feature type="compositionally biased region" description="Low complexity" evidence="6">
    <location>
        <begin position="346"/>
        <end position="359"/>
    </location>
</feature>
<keyword evidence="2" id="KW-0677">Repeat</keyword>
<dbReference type="InterPro" id="IPR046342">
    <property type="entry name" value="CBS_dom_sf"/>
</dbReference>
<evidence type="ECO:0000259" key="7">
    <source>
        <dbReference type="PROSITE" id="PS51371"/>
    </source>
</evidence>
<comment type="similarity">
    <text evidence="1">Belongs to the 5'-AMP-activated protein kinase gamma subunit family.</text>
</comment>
<feature type="compositionally biased region" description="Polar residues" evidence="6">
    <location>
        <begin position="381"/>
        <end position="394"/>
    </location>
</feature>
<feature type="compositionally biased region" description="Low complexity" evidence="6">
    <location>
        <begin position="837"/>
        <end position="855"/>
    </location>
</feature>
<feature type="compositionally biased region" description="Basic and acidic residues" evidence="6">
    <location>
        <begin position="77"/>
        <end position="86"/>
    </location>
</feature>
<feature type="compositionally biased region" description="Polar residues" evidence="6">
    <location>
        <begin position="269"/>
        <end position="278"/>
    </location>
</feature>
<evidence type="ECO:0000256" key="6">
    <source>
        <dbReference type="SAM" id="MobiDB-lite"/>
    </source>
</evidence>
<comment type="subunit">
    <text evidence="4">AMPK is a heterotrimer of an alpha catalytic subunit (PRKAA1 or PRKAA2), a beta (PRKAB1 or PRKAB2) and a gamma non-catalytic subunits (PRKAG1, PRKAG2 or PRKAG3). Interacts with FNIP1 and FNIP2.</text>
</comment>
<evidence type="ECO:0000256" key="3">
    <source>
        <dbReference type="ARBA" id="ARBA00023122"/>
    </source>
</evidence>
<feature type="compositionally biased region" description="Low complexity" evidence="6">
    <location>
        <begin position="665"/>
        <end position="676"/>
    </location>
</feature>
<name>A0ABD2ASR3_VESMC</name>
<dbReference type="EMBL" id="JAYRBN010000113">
    <property type="protein sequence ID" value="KAL2723643.1"/>
    <property type="molecule type" value="Genomic_DNA"/>
</dbReference>
<evidence type="ECO:0000256" key="4">
    <source>
        <dbReference type="ARBA" id="ARBA00025878"/>
    </source>
</evidence>
<gene>
    <name evidence="8" type="ORF">V1477_018875</name>
</gene>
<feature type="compositionally biased region" description="Basic residues" evidence="6">
    <location>
        <begin position="860"/>
        <end position="869"/>
    </location>
</feature>
<keyword evidence="9" id="KW-1185">Reference proteome</keyword>
<feature type="compositionally biased region" description="Basic and acidic residues" evidence="6">
    <location>
        <begin position="38"/>
        <end position="57"/>
    </location>
</feature>
<dbReference type="PANTHER" id="PTHR13780">
    <property type="entry name" value="AMP-ACTIVATED PROTEIN KINASE, GAMMA REGULATORY SUBUNIT"/>
    <property type="match status" value="1"/>
</dbReference>
<feature type="compositionally biased region" description="Basic and acidic residues" evidence="6">
    <location>
        <begin position="220"/>
        <end position="244"/>
    </location>
</feature>
<dbReference type="SUPFAM" id="SSF54631">
    <property type="entry name" value="CBS-domain pair"/>
    <property type="match status" value="2"/>
</dbReference>
<proteinExistence type="inferred from homology"/>
<dbReference type="InterPro" id="IPR000644">
    <property type="entry name" value="CBS_dom"/>
</dbReference>
<feature type="region of interest" description="Disordered" evidence="6">
    <location>
        <begin position="786"/>
        <end position="871"/>
    </location>
</feature>
<dbReference type="CDD" id="cd04618">
    <property type="entry name" value="CBS_euAMPK_gamma-like_repeat1"/>
    <property type="match status" value="1"/>
</dbReference>
<comment type="caution">
    <text evidence="8">The sequence shown here is derived from an EMBL/GenBank/DDBJ whole genome shotgun (WGS) entry which is preliminary data.</text>
</comment>
<feature type="compositionally biased region" description="Polar residues" evidence="6">
    <location>
        <begin position="1315"/>
        <end position="1336"/>
    </location>
</feature>
<evidence type="ECO:0000256" key="2">
    <source>
        <dbReference type="ARBA" id="ARBA00022737"/>
    </source>
</evidence>
<dbReference type="SMART" id="SM00116">
    <property type="entry name" value="CBS"/>
    <property type="match status" value="4"/>
</dbReference>
<dbReference type="Proteomes" id="UP001607303">
    <property type="component" value="Unassembled WGS sequence"/>
</dbReference>
<feature type="compositionally biased region" description="Low complexity" evidence="6">
    <location>
        <begin position="509"/>
        <end position="539"/>
    </location>
</feature>
<dbReference type="CDD" id="cd04641">
    <property type="entry name" value="CBS_euAMPK_gamma-like_repeat2"/>
    <property type="match status" value="1"/>
</dbReference>
<feature type="compositionally biased region" description="Basic residues" evidence="6">
    <location>
        <begin position="796"/>
        <end position="820"/>
    </location>
</feature>
<dbReference type="Pfam" id="PF00571">
    <property type="entry name" value="CBS"/>
    <property type="match status" value="3"/>
</dbReference>
<feature type="region of interest" description="Disordered" evidence="6">
    <location>
        <begin position="346"/>
        <end position="398"/>
    </location>
</feature>
<feature type="compositionally biased region" description="Polar residues" evidence="6">
    <location>
        <begin position="1346"/>
        <end position="1355"/>
    </location>
</feature>
<feature type="domain" description="CBS" evidence="7">
    <location>
        <begin position="1019"/>
        <end position="1079"/>
    </location>
</feature>
<dbReference type="Gene3D" id="3.10.580.10">
    <property type="entry name" value="CBS-domain"/>
    <property type="match status" value="2"/>
</dbReference>
<feature type="compositionally biased region" description="Polar residues" evidence="6">
    <location>
        <begin position="1373"/>
        <end position="1385"/>
    </location>
</feature>
<feature type="compositionally biased region" description="Low complexity" evidence="6">
    <location>
        <begin position="247"/>
        <end position="260"/>
    </location>
</feature>
<feature type="region of interest" description="Disordered" evidence="6">
    <location>
        <begin position="448"/>
        <end position="721"/>
    </location>
</feature>
<sequence>MEDSNGQRNKDSCDVNDKNNANRDNMSVESEEILTKNSSDEILPKNADNCKEKRVPRDDEEDESLEVNCKVSDDEETTKTTKKDEESSSSSTSSCTSEDESETSSEDKTEPPKTEPSKSLDQEATKQTETMTNKNEDTTDDSDIEDDLISAINYNTITSLAALKDMLQSSGEDSDGVDSFFHHYFLSHVNRLPSRNQTHSPYPWGRRLSECREEDEYETEEGKNAETTSKKEEAKNEESQENTREASISSKGSSPTSSERSSSERIDLKSNQSSSISEAKSALTSVNTTMATTTVTLTTSSMTSSMTSTSSTTTTTTMTMATTTTTTLTTATPTSTAVTTSRFTTSTVTTTVTSPTSTTKPPLRRRHTTGPGMTFPATDPPSYSNSMTFSRTSPLPSPHLDKRFFDSSLIEMKSQASSSSTLDYDSTEEVWVRRVDFIQERKRKELGSQPLPTIVTEDADTNQASNEQGHRPRAGTWGSHSRPIRKPAPGSAPGSGKSTPLPQQHPEPSASSSSSSSKGGRKASGTRSGSTSRSNSRSNSAERRRSGGGTVDDTASPTRKPALFDAFRPRSKSDASKRKPSIIANMKSAVQHSLHRGSHGSSSSDVHTEKEHHRDARESRESKEQSSRPRAGSESSRNPVSKVMDLIRHRSHSALSAEDKRKARAAAQHQAQVAAQGLKMHGLSHLLSHHNSNNNNENPRSNRQDLKNSSSSLNSSGDARQQDTRILHELLNQGDSASNKFCLRENAISRGSVSSTYRLSHRPSNYNSLLLDHHHPLHHNQPVYHTIHGSGQNHQTRLHHYHHHQHHHHQQHHQHHHQQQQHHQNQLHPPIHNYFHQQQQQTGSGRSSPASPSPTGEHEKHHHSHNHHHGIQEMIRHFGRRLGHIRRQSECQETPRKREDEFRNRSQSLDGGARPANHREIDCETTYRIYESILSQGAIRRSSLDPGPRRLSLGTPAIPHRASDACLDPIHAAILFRDARGLPVVDPFLEKVSLSDLEEDESQIYVKFFKFHKCYDLIPTSAKLVVFDTHLLVKKAFFALVYNGVRAAPLWDSARQEFVGMLTITDFIKILQMYYTSPSVTMDELEEHELDTWRKVLKDQVHPLVSIGPDASLYEAIRTLIQNRIHRLPVIDPDTGNVLYILTHKRILRFLFLYIHELPKPSFTNKTLRELRIGTFDDIETATEETSIILALKKFVERRVSALPVIDAEGKLVNIYSKFDVINLAAEKTYNNLDVSLRAANEHRNEWFEGVQSCKLDETLFTVMERIVRAEVHRLVVVDDADKVIGIISLSDLLYYLVLRPCGEDSINAKDGSSLRAQDSVTSKVTNSEVETTATNVDGELETEQNETGNSNSRDVPSIPTPPSSPAALDISEPSSTIVKPSQEPSWRELL</sequence>
<feature type="domain" description="CBS" evidence="7">
    <location>
        <begin position="1244"/>
        <end position="1306"/>
    </location>
</feature>
<dbReference type="PROSITE" id="PS51371">
    <property type="entry name" value="CBS"/>
    <property type="match status" value="4"/>
</dbReference>